<dbReference type="SUPFAM" id="SSF69322">
    <property type="entry name" value="Tricorn protease domain 2"/>
    <property type="match status" value="1"/>
</dbReference>
<dbReference type="InParanoid" id="C1EGS3"/>
<dbReference type="AlphaFoldDB" id="C1EGS3"/>
<feature type="compositionally biased region" description="Basic and acidic residues" evidence="2">
    <location>
        <begin position="758"/>
        <end position="774"/>
    </location>
</feature>
<name>C1EGS3_MICCC</name>
<dbReference type="InterPro" id="IPR001680">
    <property type="entry name" value="WD40_rpt"/>
</dbReference>
<dbReference type="InterPro" id="IPR015943">
    <property type="entry name" value="WD40/YVTN_repeat-like_dom_sf"/>
</dbReference>
<dbReference type="RefSeq" id="XP_002505918.1">
    <property type="nucleotide sequence ID" value="XM_002505872.1"/>
</dbReference>
<dbReference type="Proteomes" id="UP000002009">
    <property type="component" value="Chromosome 14"/>
</dbReference>
<dbReference type="SMART" id="SM00320">
    <property type="entry name" value="WD40"/>
    <property type="match status" value="9"/>
</dbReference>
<evidence type="ECO:0000256" key="1">
    <source>
        <dbReference type="PROSITE-ProRule" id="PRU00221"/>
    </source>
</evidence>
<keyword evidence="4" id="KW-1185">Reference proteome</keyword>
<dbReference type="STRING" id="296587.C1EGS3"/>
<dbReference type="Pfam" id="PF00400">
    <property type="entry name" value="WD40"/>
    <property type="match status" value="2"/>
</dbReference>
<dbReference type="PANTHER" id="PTHR44163:SF1">
    <property type="entry name" value="U3 SMALL NUCLEOLAR RNA-ASSOCIATED PROTEIN 4 HOMOLOG"/>
    <property type="match status" value="1"/>
</dbReference>
<keyword evidence="1" id="KW-0853">WD repeat</keyword>
<dbReference type="SUPFAM" id="SSF50998">
    <property type="entry name" value="Quinoprotein alcohol dehydrogenase-like"/>
    <property type="match status" value="1"/>
</dbReference>
<dbReference type="GO" id="GO:0032040">
    <property type="term" value="C:small-subunit processome"/>
    <property type="evidence" value="ECO:0007669"/>
    <property type="project" value="TreeGrafter"/>
</dbReference>
<dbReference type="GO" id="GO:0003723">
    <property type="term" value="F:RNA binding"/>
    <property type="evidence" value="ECO:0007669"/>
    <property type="project" value="TreeGrafter"/>
</dbReference>
<evidence type="ECO:0000313" key="4">
    <source>
        <dbReference type="Proteomes" id="UP000002009"/>
    </source>
</evidence>
<dbReference type="InterPro" id="IPR046351">
    <property type="entry name" value="UTP4"/>
</dbReference>
<protein>
    <submittedName>
        <fullName evidence="3">Uncharacterized protein</fullName>
    </submittedName>
</protein>
<feature type="repeat" description="WD" evidence="1">
    <location>
        <begin position="172"/>
        <end position="204"/>
    </location>
</feature>
<dbReference type="GO" id="GO:0000462">
    <property type="term" value="P:maturation of SSU-rRNA from tricistronic rRNA transcript (SSU-rRNA, 5.8S rRNA, LSU-rRNA)"/>
    <property type="evidence" value="ECO:0007669"/>
    <property type="project" value="InterPro"/>
</dbReference>
<dbReference type="GeneID" id="8249048"/>
<evidence type="ECO:0000313" key="3">
    <source>
        <dbReference type="EMBL" id="ACO67176.1"/>
    </source>
</evidence>
<dbReference type="PANTHER" id="PTHR44163">
    <property type="entry name" value="U3 SMALL NUCLEOLAR RNA-ASSOCIATED PROTEIN 4 HOMOLOG"/>
    <property type="match status" value="1"/>
</dbReference>
<dbReference type="KEGG" id="mis:MICPUN_104036"/>
<dbReference type="GO" id="GO:0030686">
    <property type="term" value="C:90S preribosome"/>
    <property type="evidence" value="ECO:0007669"/>
    <property type="project" value="InterPro"/>
</dbReference>
<dbReference type="eggNOG" id="KOG2048">
    <property type="taxonomic scope" value="Eukaryota"/>
</dbReference>
<evidence type="ECO:0000256" key="2">
    <source>
        <dbReference type="SAM" id="MobiDB-lite"/>
    </source>
</evidence>
<dbReference type="OMA" id="STYITEW"/>
<dbReference type="InterPro" id="IPR011047">
    <property type="entry name" value="Quinoprotein_ADH-like_sf"/>
</dbReference>
<dbReference type="EMBL" id="CP001332">
    <property type="protein sequence ID" value="ACO67176.1"/>
    <property type="molecule type" value="Genomic_DNA"/>
</dbReference>
<reference evidence="3 4" key="1">
    <citation type="journal article" date="2009" name="Science">
        <title>Green evolution and dynamic adaptations revealed by genomes of the marine picoeukaryotes Micromonas.</title>
        <authorList>
            <person name="Worden A.Z."/>
            <person name="Lee J.H."/>
            <person name="Mock T."/>
            <person name="Rouze P."/>
            <person name="Simmons M.P."/>
            <person name="Aerts A.L."/>
            <person name="Allen A.E."/>
            <person name="Cuvelier M.L."/>
            <person name="Derelle E."/>
            <person name="Everett M.V."/>
            <person name="Foulon E."/>
            <person name="Grimwood J."/>
            <person name="Gundlach H."/>
            <person name="Henrissat B."/>
            <person name="Napoli C."/>
            <person name="McDonald S.M."/>
            <person name="Parker M.S."/>
            <person name="Rombauts S."/>
            <person name="Salamov A."/>
            <person name="Von Dassow P."/>
            <person name="Badger J.H."/>
            <person name="Coutinho P.M."/>
            <person name="Demir E."/>
            <person name="Dubchak I."/>
            <person name="Gentemann C."/>
            <person name="Eikrem W."/>
            <person name="Gready J.E."/>
            <person name="John U."/>
            <person name="Lanier W."/>
            <person name="Lindquist E.A."/>
            <person name="Lucas S."/>
            <person name="Mayer K.F."/>
            <person name="Moreau H."/>
            <person name="Not F."/>
            <person name="Otillar R."/>
            <person name="Panaud O."/>
            <person name="Pangilinan J."/>
            <person name="Paulsen I."/>
            <person name="Piegu B."/>
            <person name="Poliakov A."/>
            <person name="Robbens S."/>
            <person name="Schmutz J."/>
            <person name="Toulza E."/>
            <person name="Wyss T."/>
            <person name="Zelensky A."/>
            <person name="Zhou K."/>
            <person name="Armbrust E.V."/>
            <person name="Bhattacharya D."/>
            <person name="Goodenough U.W."/>
            <person name="Van de Peer Y."/>
            <person name="Grigoriev I.V."/>
        </authorList>
    </citation>
    <scope>NUCLEOTIDE SEQUENCE [LARGE SCALE GENOMIC DNA]</scope>
    <source>
        <strain evidence="4">RCC299 / NOUM17</strain>
    </source>
</reference>
<dbReference type="GO" id="GO:0034455">
    <property type="term" value="C:t-UTP complex"/>
    <property type="evidence" value="ECO:0007669"/>
    <property type="project" value="TreeGrafter"/>
</dbReference>
<dbReference type="PROSITE" id="PS50082">
    <property type="entry name" value="WD_REPEATS_2"/>
    <property type="match status" value="1"/>
</dbReference>
<gene>
    <name evidence="3" type="ORF">MICPUN_104036</name>
</gene>
<dbReference type="OrthoDB" id="8883818at2759"/>
<feature type="region of interest" description="Disordered" evidence="2">
    <location>
        <begin position="737"/>
        <end position="790"/>
    </location>
</feature>
<dbReference type="Gene3D" id="2.130.10.10">
    <property type="entry name" value="YVTN repeat-like/Quinoprotein amine dehydrogenase"/>
    <property type="match status" value="3"/>
</dbReference>
<accession>C1EGS3</accession>
<proteinExistence type="predicted"/>
<dbReference type="FunCoup" id="C1EGS3">
    <property type="interactions" value="1671"/>
</dbReference>
<feature type="region of interest" description="Disordered" evidence="2">
    <location>
        <begin position="374"/>
        <end position="393"/>
    </location>
</feature>
<sequence>MLELHRSRFVEWQPSAVVALAVAPGGRAVALARETGDIEVYDTIDWRCSARIPGHEGAAVSALAWCAPFDIDAEEDDVGGGAPCVLLSAGLDGQITEHDLNTLRPRSVTDSHGGSVWCLCAEPRPKPGQPQRVAVACDDGAVRFVVVLAGEGVGRGLQHRRGFGAVGGRCLSLAWHPAGVNIAAGTSKAHIHVWDVANSREIERITVQGRDKLNKYGKEGDELCVWALDYLPDGTIVSGSSEGDVTFWDGKFGTKLYTFKQHAADVLAVASSPDGRFVYASGIDSQVAQFERVDADANTWAYTTCKRPHTHDVKAMAMASGPAGAVLLTGGNDAQLLAYHAHAFRKRHPVRVVSVPQRTPLALTGGGLWTGVSATGKKGKKGGGGGGADVNGKSERMEVKPQVGHPDPPLLLCDHSRWVDVWRLGEGIHGGPGGATAEAVDSVKGHDGMMKLAAAPTHVLRAKLGGSRRTLCSAISPDGKFIAVSDTHALRLFQLIVEEGGEYRIEKQDTPKGVNAAQQLVFTPDGKVLIAVGASGAIHVIDLHAGEATGKLTAHVPKISSAALALEQASAAAKSGKRKAGDEGGAPDADKGAVSVEDIGCPPVSHVCCSADNQWLAVITTKGHRRVAGVHVYSLDNLKLHASLPAPPGHASWPPVSAVALSASGILALAVRDNGLLTYDVESKELTQWSSTLASAGMSAPREMASLPGQICNLSFDPTPGSSVLLAQTPSAIARMNLSKKPVVDAPAPSKKRRKRERERGPGGHGGGDGKSELQPRNGNPGQGGDGDVKVATLDNPCLLLSYFAPRQALMVERPWEEVLEAMPAPLYRHRYGT</sequence>
<organism evidence="3 4">
    <name type="scientific">Micromonas commoda (strain RCC299 / NOUM17 / CCMP2709)</name>
    <name type="common">Picoplanktonic green alga</name>
    <dbReference type="NCBI Taxonomy" id="296587"/>
    <lineage>
        <taxon>Eukaryota</taxon>
        <taxon>Viridiplantae</taxon>
        <taxon>Chlorophyta</taxon>
        <taxon>Mamiellophyceae</taxon>
        <taxon>Mamiellales</taxon>
        <taxon>Mamiellaceae</taxon>
        <taxon>Micromonas</taxon>
    </lineage>
</organism>